<accession>A0A2J6Q5Q5</accession>
<organism evidence="2 3">
    <name type="scientific">Hyaloscypha hepaticicola</name>
    <dbReference type="NCBI Taxonomy" id="2082293"/>
    <lineage>
        <taxon>Eukaryota</taxon>
        <taxon>Fungi</taxon>
        <taxon>Dikarya</taxon>
        <taxon>Ascomycota</taxon>
        <taxon>Pezizomycotina</taxon>
        <taxon>Leotiomycetes</taxon>
        <taxon>Helotiales</taxon>
        <taxon>Hyaloscyphaceae</taxon>
        <taxon>Hyaloscypha</taxon>
    </lineage>
</organism>
<name>A0A2J6Q5Q5_9HELO</name>
<evidence type="ECO:0000313" key="3">
    <source>
        <dbReference type="Proteomes" id="UP000235672"/>
    </source>
</evidence>
<feature type="region of interest" description="Disordered" evidence="1">
    <location>
        <begin position="83"/>
        <end position="108"/>
    </location>
</feature>
<dbReference type="Proteomes" id="UP000235672">
    <property type="component" value="Unassembled WGS sequence"/>
</dbReference>
<gene>
    <name evidence="2" type="ORF">NA56DRAFT_719834</name>
</gene>
<reference evidence="2 3" key="1">
    <citation type="submission" date="2016-05" db="EMBL/GenBank/DDBJ databases">
        <title>A degradative enzymes factory behind the ericoid mycorrhizal symbiosis.</title>
        <authorList>
            <consortium name="DOE Joint Genome Institute"/>
            <person name="Martino E."/>
            <person name="Morin E."/>
            <person name="Grelet G."/>
            <person name="Kuo A."/>
            <person name="Kohler A."/>
            <person name="Daghino S."/>
            <person name="Barry K."/>
            <person name="Choi C."/>
            <person name="Cichocki N."/>
            <person name="Clum A."/>
            <person name="Copeland A."/>
            <person name="Hainaut M."/>
            <person name="Haridas S."/>
            <person name="Labutti K."/>
            <person name="Lindquist E."/>
            <person name="Lipzen A."/>
            <person name="Khouja H.-R."/>
            <person name="Murat C."/>
            <person name="Ohm R."/>
            <person name="Olson A."/>
            <person name="Spatafora J."/>
            <person name="Veneault-Fourrey C."/>
            <person name="Henrissat B."/>
            <person name="Grigoriev I."/>
            <person name="Martin F."/>
            <person name="Perotto S."/>
        </authorList>
    </citation>
    <scope>NUCLEOTIDE SEQUENCE [LARGE SCALE GENOMIC DNA]</scope>
    <source>
        <strain evidence="2 3">UAMH 7357</strain>
    </source>
</reference>
<evidence type="ECO:0000313" key="2">
    <source>
        <dbReference type="EMBL" id="PMD21524.1"/>
    </source>
</evidence>
<protein>
    <submittedName>
        <fullName evidence="2">Uncharacterized protein</fullName>
    </submittedName>
</protein>
<sequence length="150" mass="16852">MPRELHAPPSPYSGFGTARAPRNRLVIAKYLIHVVIVVLLPKLEEHDDIRYDGVIGGIVRTKDFLASIFGDTQCLTKDRDQTDLLVGSSGHRKSASLPEKKSRSEPAQIFRAREKAKRGRYLSQKSLEKLSFISSQQNQKQAVPEVDARQ</sequence>
<dbReference type="EMBL" id="KZ613480">
    <property type="protein sequence ID" value="PMD21524.1"/>
    <property type="molecule type" value="Genomic_DNA"/>
</dbReference>
<proteinExistence type="predicted"/>
<evidence type="ECO:0000256" key="1">
    <source>
        <dbReference type="SAM" id="MobiDB-lite"/>
    </source>
</evidence>
<keyword evidence="3" id="KW-1185">Reference proteome</keyword>
<dbReference type="AlphaFoldDB" id="A0A2J6Q5Q5"/>